<feature type="transmembrane region" description="Helical" evidence="2">
    <location>
        <begin position="21"/>
        <end position="43"/>
    </location>
</feature>
<protein>
    <recommendedName>
        <fullName evidence="5">Transmembrane protein</fullName>
    </recommendedName>
</protein>
<name>A0AAV8UAJ1_9ROSI</name>
<comment type="caution">
    <text evidence="3">The sequence shown here is derived from an EMBL/GenBank/DDBJ whole genome shotgun (WGS) entry which is preliminary data.</text>
</comment>
<feature type="region of interest" description="Disordered" evidence="1">
    <location>
        <begin position="50"/>
        <end position="70"/>
    </location>
</feature>
<feature type="compositionally biased region" description="Acidic residues" evidence="1">
    <location>
        <begin position="279"/>
        <end position="296"/>
    </location>
</feature>
<evidence type="ECO:0000313" key="3">
    <source>
        <dbReference type="EMBL" id="KAJ8899064.1"/>
    </source>
</evidence>
<feature type="compositionally biased region" description="Polar residues" evidence="1">
    <location>
        <begin position="59"/>
        <end position="70"/>
    </location>
</feature>
<keyword evidence="4" id="KW-1185">Reference proteome</keyword>
<gene>
    <name evidence="3" type="ORF">K2173_010217</name>
</gene>
<sequence length="443" mass="49034">MEKHENMQKQGKRKVQINFKGVNIGGLVVWGGALAVVSLIAAFSVKKSRRKANDDNRTSENGVDNTVHESQSSTIYREQCCASFGSRKMIEAKIDSFEEQSPVSVINGQNEDSTVESEDILNTDDTNEENAELCRDCIKVEEISLGRTNLSGEDLQSTESVYLLGEKETCDRESINHNSLNNSVQEQSLKAVGNGGNENSTVDSDGIVLNNDPKEIVESCIGVEEFSSSDPTLCGTEKAIYNFSGEDLPVNEAVDMVYEKESSYVERSSSEDNSPNQSVEDDEGICDEVGCDDNNEEKDRSSCEDYIIENGEEEGSEEGTISSSAESRAEAIWPAEEIETLSLELESNVIKRENSEEKTTGKGEKAHLKDNQNKLVDDYEVLKKGNIMELGMMNDKMEHSRNWGVRVSRMVIGLLVLLLLLSIHRSALSYYLLNSELSSSHEV</sequence>
<keyword evidence="2" id="KW-0472">Membrane</keyword>
<proteinExistence type="predicted"/>
<feature type="compositionally biased region" description="Basic and acidic residues" evidence="1">
    <location>
        <begin position="261"/>
        <end position="270"/>
    </location>
</feature>
<dbReference type="AlphaFoldDB" id="A0AAV8UAJ1"/>
<feature type="region of interest" description="Disordered" evidence="1">
    <location>
        <begin position="261"/>
        <end position="302"/>
    </location>
</feature>
<dbReference type="Proteomes" id="UP001159364">
    <property type="component" value="Linkage Group LG08"/>
</dbReference>
<keyword evidence="2" id="KW-1133">Transmembrane helix</keyword>
<evidence type="ECO:0000256" key="1">
    <source>
        <dbReference type="SAM" id="MobiDB-lite"/>
    </source>
</evidence>
<evidence type="ECO:0000256" key="2">
    <source>
        <dbReference type="SAM" id="Phobius"/>
    </source>
</evidence>
<accession>A0AAV8UAJ1</accession>
<evidence type="ECO:0008006" key="5">
    <source>
        <dbReference type="Google" id="ProtNLM"/>
    </source>
</evidence>
<organism evidence="3 4">
    <name type="scientific">Erythroxylum novogranatense</name>
    <dbReference type="NCBI Taxonomy" id="1862640"/>
    <lineage>
        <taxon>Eukaryota</taxon>
        <taxon>Viridiplantae</taxon>
        <taxon>Streptophyta</taxon>
        <taxon>Embryophyta</taxon>
        <taxon>Tracheophyta</taxon>
        <taxon>Spermatophyta</taxon>
        <taxon>Magnoliopsida</taxon>
        <taxon>eudicotyledons</taxon>
        <taxon>Gunneridae</taxon>
        <taxon>Pentapetalae</taxon>
        <taxon>rosids</taxon>
        <taxon>fabids</taxon>
        <taxon>Malpighiales</taxon>
        <taxon>Erythroxylaceae</taxon>
        <taxon>Erythroxylum</taxon>
    </lineage>
</organism>
<evidence type="ECO:0000313" key="4">
    <source>
        <dbReference type="Proteomes" id="UP001159364"/>
    </source>
</evidence>
<reference evidence="3 4" key="1">
    <citation type="submission" date="2021-09" db="EMBL/GenBank/DDBJ databases">
        <title>Genomic insights and catalytic innovation underlie evolution of tropane alkaloids biosynthesis.</title>
        <authorList>
            <person name="Wang Y.-J."/>
            <person name="Tian T."/>
            <person name="Huang J.-P."/>
            <person name="Huang S.-X."/>
        </authorList>
    </citation>
    <scope>NUCLEOTIDE SEQUENCE [LARGE SCALE GENOMIC DNA]</scope>
    <source>
        <strain evidence="3">KIB-2018</strain>
        <tissue evidence="3">Leaf</tissue>
    </source>
</reference>
<keyword evidence="2" id="KW-0812">Transmembrane</keyword>
<dbReference type="EMBL" id="JAIWQS010000008">
    <property type="protein sequence ID" value="KAJ8899064.1"/>
    <property type="molecule type" value="Genomic_DNA"/>
</dbReference>